<organism evidence="3 4">
    <name type="scientific">Schizopora paradoxa</name>
    <dbReference type="NCBI Taxonomy" id="27342"/>
    <lineage>
        <taxon>Eukaryota</taxon>
        <taxon>Fungi</taxon>
        <taxon>Dikarya</taxon>
        <taxon>Basidiomycota</taxon>
        <taxon>Agaricomycotina</taxon>
        <taxon>Agaricomycetes</taxon>
        <taxon>Hymenochaetales</taxon>
        <taxon>Schizoporaceae</taxon>
        <taxon>Schizopora</taxon>
    </lineage>
</organism>
<sequence>MLNFKNTFEVTDKFEIVPCGFTRPSIVRAFFLGILATALLKLLQFLQNLQVVAFVYLVVLVNFHVHAVQKQLGSPAQAPLDRTVGNSASSPASNQS</sequence>
<dbReference type="AlphaFoldDB" id="A0A0H2RCX0"/>
<feature type="transmembrane region" description="Helical" evidence="2">
    <location>
        <begin position="26"/>
        <end position="43"/>
    </location>
</feature>
<evidence type="ECO:0000256" key="2">
    <source>
        <dbReference type="SAM" id="Phobius"/>
    </source>
</evidence>
<keyword evidence="4" id="KW-1185">Reference proteome</keyword>
<feature type="transmembrane region" description="Helical" evidence="2">
    <location>
        <begin position="49"/>
        <end position="68"/>
    </location>
</feature>
<evidence type="ECO:0000313" key="3">
    <source>
        <dbReference type="EMBL" id="KLO09362.1"/>
    </source>
</evidence>
<gene>
    <name evidence="3" type="ORF">SCHPADRAFT_907816</name>
</gene>
<reference evidence="3 4" key="1">
    <citation type="submission" date="2015-04" db="EMBL/GenBank/DDBJ databases">
        <title>Complete genome sequence of Schizopora paradoxa KUC8140, a cosmopolitan wood degrader in East Asia.</title>
        <authorList>
            <consortium name="DOE Joint Genome Institute"/>
            <person name="Min B."/>
            <person name="Park H."/>
            <person name="Jang Y."/>
            <person name="Kim J.-J."/>
            <person name="Kim K.H."/>
            <person name="Pangilinan J."/>
            <person name="Lipzen A."/>
            <person name="Riley R."/>
            <person name="Grigoriev I.V."/>
            <person name="Spatafora J.W."/>
            <person name="Choi I.-G."/>
        </authorList>
    </citation>
    <scope>NUCLEOTIDE SEQUENCE [LARGE SCALE GENOMIC DNA]</scope>
    <source>
        <strain evidence="3 4">KUC8140</strain>
    </source>
</reference>
<accession>A0A0H2RCX0</accession>
<keyword evidence="2" id="KW-0472">Membrane</keyword>
<evidence type="ECO:0000256" key="1">
    <source>
        <dbReference type="SAM" id="MobiDB-lite"/>
    </source>
</evidence>
<feature type="compositionally biased region" description="Polar residues" evidence="1">
    <location>
        <begin position="84"/>
        <end position="96"/>
    </location>
</feature>
<name>A0A0H2RCX0_9AGAM</name>
<dbReference type="InParanoid" id="A0A0H2RCX0"/>
<evidence type="ECO:0000313" key="4">
    <source>
        <dbReference type="Proteomes" id="UP000053477"/>
    </source>
</evidence>
<keyword evidence="2" id="KW-1133">Transmembrane helix</keyword>
<protein>
    <submittedName>
        <fullName evidence="3">Uncharacterized protein</fullName>
    </submittedName>
</protein>
<keyword evidence="2" id="KW-0812">Transmembrane</keyword>
<feature type="region of interest" description="Disordered" evidence="1">
    <location>
        <begin position="73"/>
        <end position="96"/>
    </location>
</feature>
<dbReference type="Proteomes" id="UP000053477">
    <property type="component" value="Unassembled WGS sequence"/>
</dbReference>
<proteinExistence type="predicted"/>
<dbReference type="EMBL" id="KQ086058">
    <property type="protein sequence ID" value="KLO09362.1"/>
    <property type="molecule type" value="Genomic_DNA"/>
</dbReference>